<dbReference type="Pfam" id="PF25212">
    <property type="entry name" value="HVO_A0114"/>
    <property type="match status" value="1"/>
</dbReference>
<dbReference type="InterPro" id="IPR036390">
    <property type="entry name" value="WH_DNA-bd_sf"/>
</dbReference>
<proteinExistence type="predicted"/>
<dbReference type="PANTHER" id="PTHR33164:SF43">
    <property type="entry name" value="HTH-TYPE TRANSCRIPTIONAL REPRESSOR YETL"/>
    <property type="match status" value="1"/>
</dbReference>
<dbReference type="InterPro" id="IPR036388">
    <property type="entry name" value="WH-like_DNA-bd_sf"/>
</dbReference>
<dbReference type="PROSITE" id="PS50995">
    <property type="entry name" value="HTH_MARR_2"/>
    <property type="match status" value="1"/>
</dbReference>
<dbReference type="GeneID" id="99685016"/>
<protein>
    <submittedName>
        <fullName evidence="2">DNA-binding MarR family transcriptional regulator</fullName>
    </submittedName>
</protein>
<comment type="caution">
    <text evidence="2">The sequence shown here is derived from an EMBL/GenBank/DDBJ whole genome shotgun (WGS) entry which is preliminary data.</text>
</comment>
<dbReference type="GO" id="GO:0003700">
    <property type="term" value="F:DNA-binding transcription factor activity"/>
    <property type="evidence" value="ECO:0007669"/>
    <property type="project" value="InterPro"/>
</dbReference>
<keyword evidence="2" id="KW-0238">DNA-binding</keyword>
<dbReference type="GO" id="GO:0003677">
    <property type="term" value="F:DNA binding"/>
    <property type="evidence" value="ECO:0007669"/>
    <property type="project" value="UniProtKB-KW"/>
</dbReference>
<dbReference type="RefSeq" id="WP_132644948.1">
    <property type="nucleotide sequence ID" value="NZ_CP181386.1"/>
</dbReference>
<feature type="domain" description="HTH marR-type" evidence="1">
    <location>
        <begin position="3"/>
        <end position="138"/>
    </location>
</feature>
<dbReference type="InterPro" id="IPR000835">
    <property type="entry name" value="HTH_MarR-typ"/>
</dbReference>
<sequence>MDSQSFARRLGLLYREMSLRAARRVEQGRDSLSPDAVELLLHMAQTGPATLADLSRYLERAQSTLSARVASLEAGGLLSRQRDGQDPRRLLVWLSPSGRRALAEAMEMLDTACLAAAAASWDDERRRRLVDELDALLDAMPPLDTRAAARPRAANDEA</sequence>
<dbReference type="InterPro" id="IPR039422">
    <property type="entry name" value="MarR/SlyA-like"/>
</dbReference>
<reference evidence="2 3" key="1">
    <citation type="submission" date="2019-03" db="EMBL/GenBank/DDBJ databases">
        <title>Genomic Encyclopedia of Type Strains, Phase IV (KMG-IV): sequencing the most valuable type-strain genomes for metagenomic binning, comparative biology and taxonomic classification.</title>
        <authorList>
            <person name="Goeker M."/>
        </authorList>
    </citation>
    <scope>NUCLEOTIDE SEQUENCE [LARGE SCALE GENOMIC DNA]</scope>
    <source>
        <strain evidence="2 3">DSM 1709</strain>
    </source>
</reference>
<accession>A0A4R2MID8</accession>
<evidence type="ECO:0000313" key="2">
    <source>
        <dbReference type="EMBL" id="TCP04444.1"/>
    </source>
</evidence>
<dbReference type="SUPFAM" id="SSF46785">
    <property type="entry name" value="Winged helix' DNA-binding domain"/>
    <property type="match status" value="1"/>
</dbReference>
<dbReference type="PANTHER" id="PTHR33164">
    <property type="entry name" value="TRANSCRIPTIONAL REGULATOR, MARR FAMILY"/>
    <property type="match status" value="1"/>
</dbReference>
<evidence type="ECO:0000313" key="3">
    <source>
        <dbReference type="Proteomes" id="UP000295106"/>
    </source>
</evidence>
<dbReference type="SMART" id="SM00347">
    <property type="entry name" value="HTH_MARR"/>
    <property type="match status" value="1"/>
</dbReference>
<dbReference type="AlphaFoldDB" id="A0A4R2MID8"/>
<dbReference type="OrthoDB" id="8588347at2"/>
<dbReference type="Gene3D" id="1.10.10.10">
    <property type="entry name" value="Winged helix-like DNA-binding domain superfamily/Winged helix DNA-binding domain"/>
    <property type="match status" value="1"/>
</dbReference>
<dbReference type="GO" id="GO:0006950">
    <property type="term" value="P:response to stress"/>
    <property type="evidence" value="ECO:0007669"/>
    <property type="project" value="TreeGrafter"/>
</dbReference>
<dbReference type="Proteomes" id="UP000295106">
    <property type="component" value="Unassembled WGS sequence"/>
</dbReference>
<gene>
    <name evidence="2" type="ORF">EV684_102197</name>
</gene>
<name>A0A4R2MID8_RUBGE</name>
<evidence type="ECO:0000259" key="1">
    <source>
        <dbReference type="PROSITE" id="PS50995"/>
    </source>
</evidence>
<organism evidence="2 3">
    <name type="scientific">Rubrivivax gelatinosus</name>
    <name type="common">Rhodocyclus gelatinosus</name>
    <name type="synonym">Rhodopseudomonas gelatinosa</name>
    <dbReference type="NCBI Taxonomy" id="28068"/>
    <lineage>
        <taxon>Bacteria</taxon>
        <taxon>Pseudomonadati</taxon>
        <taxon>Pseudomonadota</taxon>
        <taxon>Betaproteobacteria</taxon>
        <taxon>Burkholderiales</taxon>
        <taxon>Sphaerotilaceae</taxon>
        <taxon>Rubrivivax</taxon>
    </lineage>
</organism>
<dbReference type="EMBL" id="SLXD01000002">
    <property type="protein sequence ID" value="TCP04444.1"/>
    <property type="molecule type" value="Genomic_DNA"/>
</dbReference>